<feature type="compositionally biased region" description="Polar residues" evidence="1">
    <location>
        <begin position="193"/>
        <end position="223"/>
    </location>
</feature>
<feature type="region of interest" description="Disordered" evidence="1">
    <location>
        <begin position="128"/>
        <end position="278"/>
    </location>
</feature>
<feature type="compositionally biased region" description="Pro residues" evidence="1">
    <location>
        <begin position="132"/>
        <end position="148"/>
    </location>
</feature>
<feature type="compositionally biased region" description="Basic residues" evidence="1">
    <location>
        <begin position="176"/>
        <end position="188"/>
    </location>
</feature>
<feature type="compositionally biased region" description="Low complexity" evidence="1">
    <location>
        <begin position="149"/>
        <end position="161"/>
    </location>
</feature>
<gene>
    <name evidence="3" type="ORF">CBOVIS_LOCUS9152</name>
</gene>
<evidence type="ECO:0000256" key="2">
    <source>
        <dbReference type="SAM" id="Phobius"/>
    </source>
</evidence>
<sequence>MTKDSHPTFMKTEHILWMHVVFFIVSLILFAICLYACLFVRWVYKRRLIQKSEGMIDRYQKEEQIKRDIEIARRKKELLPPTVKKSVRDMFQEAPSSRRAIEFIKNQEACIPPPVYKQVDENAAIQQSVANYPPPPPSIPMPAPPPIHPDQQTTSMQTSMSATPKDAEKRDSPKISNHHHQHHQKRSPKMVTKMTQTESDSPSMDSTPIGESTTTGNRNSGETISMDDEDEVISVYSQGTASDKSLTVPLKASNSNPPLLPEPSKKHGSSPKMHTVSLPSQLGSDKLLVAKPEYYFPYYVEKEVTHSKIHTSKNDSNSFEDPIIAKYGGKHQRSRKLYRK</sequence>
<evidence type="ECO:0000313" key="3">
    <source>
        <dbReference type="EMBL" id="CAB3407188.1"/>
    </source>
</evidence>
<keyword evidence="2" id="KW-1133">Transmembrane helix</keyword>
<evidence type="ECO:0000256" key="1">
    <source>
        <dbReference type="SAM" id="MobiDB-lite"/>
    </source>
</evidence>
<dbReference type="EMBL" id="CADEPM010000006">
    <property type="protein sequence ID" value="CAB3407188.1"/>
    <property type="molecule type" value="Genomic_DNA"/>
</dbReference>
<keyword evidence="2" id="KW-0472">Membrane</keyword>
<dbReference type="OrthoDB" id="5865339at2759"/>
<feature type="transmembrane region" description="Helical" evidence="2">
    <location>
        <begin position="20"/>
        <end position="44"/>
    </location>
</feature>
<comment type="caution">
    <text evidence="3">The sequence shown here is derived from an EMBL/GenBank/DDBJ whole genome shotgun (WGS) entry which is preliminary data.</text>
</comment>
<proteinExistence type="predicted"/>
<reference evidence="3 4" key="1">
    <citation type="submission" date="2020-04" db="EMBL/GenBank/DDBJ databases">
        <authorList>
            <person name="Laetsch R D."/>
            <person name="Stevens L."/>
            <person name="Kumar S."/>
            <person name="Blaxter L. M."/>
        </authorList>
    </citation>
    <scope>NUCLEOTIDE SEQUENCE [LARGE SCALE GENOMIC DNA]</scope>
</reference>
<dbReference type="AlphaFoldDB" id="A0A8S1F3Q2"/>
<feature type="region of interest" description="Disordered" evidence="1">
    <location>
        <begin position="310"/>
        <end position="340"/>
    </location>
</feature>
<organism evidence="3 4">
    <name type="scientific">Caenorhabditis bovis</name>
    <dbReference type="NCBI Taxonomy" id="2654633"/>
    <lineage>
        <taxon>Eukaryota</taxon>
        <taxon>Metazoa</taxon>
        <taxon>Ecdysozoa</taxon>
        <taxon>Nematoda</taxon>
        <taxon>Chromadorea</taxon>
        <taxon>Rhabditida</taxon>
        <taxon>Rhabditina</taxon>
        <taxon>Rhabditomorpha</taxon>
        <taxon>Rhabditoidea</taxon>
        <taxon>Rhabditidae</taxon>
        <taxon>Peloderinae</taxon>
        <taxon>Caenorhabditis</taxon>
    </lineage>
</organism>
<feature type="compositionally biased region" description="Basic residues" evidence="1">
    <location>
        <begin position="328"/>
        <end position="340"/>
    </location>
</feature>
<evidence type="ECO:0000313" key="4">
    <source>
        <dbReference type="Proteomes" id="UP000494206"/>
    </source>
</evidence>
<keyword evidence="2" id="KW-0812">Transmembrane</keyword>
<keyword evidence="4" id="KW-1185">Reference proteome</keyword>
<accession>A0A8S1F3Q2</accession>
<protein>
    <submittedName>
        <fullName evidence="3">Uncharacterized protein</fullName>
    </submittedName>
</protein>
<dbReference type="Proteomes" id="UP000494206">
    <property type="component" value="Unassembled WGS sequence"/>
</dbReference>
<feature type="compositionally biased region" description="Polar residues" evidence="1">
    <location>
        <begin position="235"/>
        <end position="245"/>
    </location>
</feature>
<name>A0A8S1F3Q2_9PELO</name>